<dbReference type="GO" id="GO:0003676">
    <property type="term" value="F:nucleic acid binding"/>
    <property type="evidence" value="ECO:0007669"/>
    <property type="project" value="InterPro"/>
</dbReference>
<protein>
    <recommendedName>
        <fullName evidence="1">RNase H type-1 domain-containing protein</fullName>
    </recommendedName>
</protein>
<dbReference type="GO" id="GO:0004523">
    <property type="term" value="F:RNA-DNA hybrid ribonuclease activity"/>
    <property type="evidence" value="ECO:0007669"/>
    <property type="project" value="InterPro"/>
</dbReference>
<dbReference type="CDD" id="cd06222">
    <property type="entry name" value="RNase_H_like"/>
    <property type="match status" value="1"/>
</dbReference>
<feature type="domain" description="RNase H type-1" evidence="1">
    <location>
        <begin position="83"/>
        <end position="152"/>
    </location>
</feature>
<organism evidence="2 3">
    <name type="scientific">Gossypium davidsonii</name>
    <name type="common">Davidson's cotton</name>
    <name type="synonym">Gossypium klotzschianum subsp. davidsonii</name>
    <dbReference type="NCBI Taxonomy" id="34287"/>
    <lineage>
        <taxon>Eukaryota</taxon>
        <taxon>Viridiplantae</taxon>
        <taxon>Streptophyta</taxon>
        <taxon>Embryophyta</taxon>
        <taxon>Tracheophyta</taxon>
        <taxon>Spermatophyta</taxon>
        <taxon>Magnoliopsida</taxon>
        <taxon>eudicotyledons</taxon>
        <taxon>Gunneridae</taxon>
        <taxon>Pentapetalae</taxon>
        <taxon>rosids</taxon>
        <taxon>malvids</taxon>
        <taxon>Malvales</taxon>
        <taxon>Malvaceae</taxon>
        <taxon>Malvoideae</taxon>
        <taxon>Gossypium</taxon>
    </lineage>
</organism>
<dbReference type="InterPro" id="IPR002156">
    <property type="entry name" value="RNaseH_domain"/>
</dbReference>
<dbReference type="EMBL" id="JABFAC010000007">
    <property type="protein sequence ID" value="MBA0618015.1"/>
    <property type="molecule type" value="Genomic_DNA"/>
</dbReference>
<proteinExistence type="predicted"/>
<sequence length="186" mass="21159">MENKPQLAQEIKLRIHSFLKEFDELGKRLHAKLSPFTGKWSPPTDPYVKVNVGAAFKEHRRQSRSGFVIRDMDGQVVGSGMPLQFALNMGFIMVEVEGDFRVVISRIIQGKDDKSQMSAYISDVRSLAKSFLRAIFRHASRDCSRLAHEIAQVGFRMDESTYWVEEVPCVAAAAVTTDRWWVDPPD</sequence>
<accession>A0A7J8RWK2</accession>
<gene>
    <name evidence="2" type="ORF">Godav_027410</name>
</gene>
<evidence type="ECO:0000259" key="1">
    <source>
        <dbReference type="Pfam" id="PF13456"/>
    </source>
</evidence>
<name>A0A7J8RWK2_GOSDV</name>
<evidence type="ECO:0000313" key="2">
    <source>
        <dbReference type="EMBL" id="MBA0618015.1"/>
    </source>
</evidence>
<reference evidence="2 3" key="1">
    <citation type="journal article" date="2019" name="Genome Biol. Evol.">
        <title>Insights into the evolution of the New World diploid cottons (Gossypium, subgenus Houzingenia) based on genome sequencing.</title>
        <authorList>
            <person name="Grover C.E."/>
            <person name="Arick M.A. 2nd"/>
            <person name="Thrash A."/>
            <person name="Conover J.L."/>
            <person name="Sanders W.S."/>
            <person name="Peterson D.G."/>
            <person name="Frelichowski J.E."/>
            <person name="Scheffler J.A."/>
            <person name="Scheffler B.E."/>
            <person name="Wendel J.F."/>
        </authorList>
    </citation>
    <scope>NUCLEOTIDE SEQUENCE [LARGE SCALE GENOMIC DNA]</scope>
    <source>
        <strain evidence="2">27</strain>
        <tissue evidence="2">Leaf</tissue>
    </source>
</reference>
<dbReference type="InterPro" id="IPR044730">
    <property type="entry name" value="RNase_H-like_dom_plant"/>
</dbReference>
<evidence type="ECO:0000313" key="3">
    <source>
        <dbReference type="Proteomes" id="UP000593561"/>
    </source>
</evidence>
<dbReference type="PANTHER" id="PTHR47723">
    <property type="entry name" value="OS05G0353850 PROTEIN"/>
    <property type="match status" value="1"/>
</dbReference>
<keyword evidence="3" id="KW-1185">Reference proteome</keyword>
<dbReference type="Pfam" id="PF13456">
    <property type="entry name" value="RVT_3"/>
    <property type="match status" value="1"/>
</dbReference>
<dbReference type="AlphaFoldDB" id="A0A7J8RWK2"/>
<dbReference type="PANTHER" id="PTHR47723:SF24">
    <property type="entry name" value="RNASE H TYPE-1 DOMAIN-CONTAINING PROTEIN"/>
    <property type="match status" value="1"/>
</dbReference>
<dbReference type="InterPro" id="IPR053151">
    <property type="entry name" value="RNase_H-like"/>
</dbReference>
<dbReference type="Proteomes" id="UP000593561">
    <property type="component" value="Unassembled WGS sequence"/>
</dbReference>
<comment type="caution">
    <text evidence="2">The sequence shown here is derived from an EMBL/GenBank/DDBJ whole genome shotgun (WGS) entry which is preliminary data.</text>
</comment>